<gene>
    <name evidence="2" type="ORF">LPAF129_04250</name>
</gene>
<feature type="transmembrane region" description="Helical" evidence="1">
    <location>
        <begin position="12"/>
        <end position="32"/>
    </location>
</feature>
<protein>
    <recommendedName>
        <fullName evidence="4">Holin</fullName>
    </recommendedName>
</protein>
<dbReference type="Proteomes" id="UP001055149">
    <property type="component" value="Unassembled WGS sequence"/>
</dbReference>
<name>A0ABQ5JI35_9LACO</name>
<dbReference type="RefSeq" id="WP_244054517.1">
    <property type="nucleotide sequence ID" value="NZ_BQXH01000003.1"/>
</dbReference>
<evidence type="ECO:0000313" key="3">
    <source>
        <dbReference type="Proteomes" id="UP001055149"/>
    </source>
</evidence>
<reference evidence="2" key="1">
    <citation type="journal article" date="2022" name="Int. J. Syst. Evol. Microbiol.">
        <title>A novel species of lactic acid bacteria, Ligilactobacillus pabuli sp. nov., isolated from alfalfa silage.</title>
        <authorList>
            <person name="Tohno M."/>
            <person name="Tanizawa Y."/>
            <person name="Sawada H."/>
            <person name="Sakamoto M."/>
            <person name="Ohkuma M."/>
            <person name="Kobayashi H."/>
        </authorList>
    </citation>
    <scope>NUCLEOTIDE SEQUENCE</scope>
    <source>
        <strain evidence="2">AF129</strain>
    </source>
</reference>
<evidence type="ECO:0008006" key="4">
    <source>
        <dbReference type="Google" id="ProtNLM"/>
    </source>
</evidence>
<feature type="transmembrane region" description="Helical" evidence="1">
    <location>
        <begin position="44"/>
        <end position="65"/>
    </location>
</feature>
<proteinExistence type="predicted"/>
<keyword evidence="3" id="KW-1185">Reference proteome</keyword>
<organism evidence="2 3">
    <name type="scientific">Ligilactobacillus pabuli</name>
    <dbReference type="NCBI Taxonomy" id="2886039"/>
    <lineage>
        <taxon>Bacteria</taxon>
        <taxon>Bacillati</taxon>
        <taxon>Bacillota</taxon>
        <taxon>Bacilli</taxon>
        <taxon>Lactobacillales</taxon>
        <taxon>Lactobacillaceae</taxon>
        <taxon>Ligilactobacillus</taxon>
    </lineage>
</organism>
<keyword evidence="1" id="KW-0472">Membrane</keyword>
<sequence>MKKPNFNYHSYKAWVTLAMAVVSAGLAILKVCGIEVTPEQTKDVTLIITTVLNVAVAAGIIYGPMDKQDKGDDNNDNHSN</sequence>
<evidence type="ECO:0000256" key="1">
    <source>
        <dbReference type="SAM" id="Phobius"/>
    </source>
</evidence>
<accession>A0ABQ5JI35</accession>
<evidence type="ECO:0000313" key="2">
    <source>
        <dbReference type="EMBL" id="GKS80740.1"/>
    </source>
</evidence>
<keyword evidence="1" id="KW-1133">Transmembrane helix</keyword>
<dbReference type="EMBL" id="BQXH01000003">
    <property type="protein sequence ID" value="GKS80740.1"/>
    <property type="molecule type" value="Genomic_DNA"/>
</dbReference>
<comment type="caution">
    <text evidence="2">The sequence shown here is derived from an EMBL/GenBank/DDBJ whole genome shotgun (WGS) entry which is preliminary data.</text>
</comment>
<keyword evidence="1" id="KW-0812">Transmembrane</keyword>